<dbReference type="InterPro" id="IPR027574">
    <property type="entry name" value="Thiaminase_II"/>
</dbReference>
<dbReference type="InterPro" id="IPR004305">
    <property type="entry name" value="Thiaminase-2/PQQC"/>
</dbReference>
<comment type="catalytic activity">
    <reaction evidence="1">
        <text>4-amino-5-aminomethyl-2-methylpyrimidine + H2O = 4-amino-5-hydroxymethyl-2-methylpyrimidine + NH4(+)</text>
        <dbReference type="Rhea" id="RHEA:31799"/>
        <dbReference type="ChEBI" id="CHEBI:15377"/>
        <dbReference type="ChEBI" id="CHEBI:16892"/>
        <dbReference type="ChEBI" id="CHEBI:28938"/>
        <dbReference type="ChEBI" id="CHEBI:63416"/>
        <dbReference type="EC" id="3.5.99.2"/>
    </reaction>
</comment>
<dbReference type="InterPro" id="IPR016084">
    <property type="entry name" value="Haem_Oase-like_multi-hlx"/>
</dbReference>
<gene>
    <name evidence="3" type="primary">tenA</name>
    <name evidence="3" type="ORF">JAO71_06480</name>
</gene>
<comment type="caution">
    <text evidence="3">The sequence shown here is derived from an EMBL/GenBank/DDBJ whole genome shotgun (WGS) entry which is preliminary data.</text>
</comment>
<dbReference type="Pfam" id="PF03070">
    <property type="entry name" value="TENA_THI-4"/>
    <property type="match status" value="1"/>
</dbReference>
<feature type="domain" description="Thiaminase-2/PQQC" evidence="2">
    <location>
        <begin position="15"/>
        <end position="211"/>
    </location>
</feature>
<keyword evidence="4" id="KW-1185">Reference proteome</keyword>
<keyword evidence="1" id="KW-0784">Thiamine biosynthesis</keyword>
<sequence>MSNWYNKVRQDTNYILEAIQKHPFITQLMDGTLPDDVFRFYINQDALYLAEYKKNLAAVGIKCNKSSETQYFLDAATGIIAVENALHQVFLKNEILDKEPSPTCELYTSYLTKIINNHSLEEGLAAILPCFTIYKEIGDYILKHQNNKDNNPYQDWINTYGGTAFEESVNKATAIVNKYANNASETILQNMEQAFIKASKLEWLFWDSAYNKEQWKI</sequence>
<evidence type="ECO:0000313" key="3">
    <source>
        <dbReference type="EMBL" id="MBL7559450.1"/>
    </source>
</evidence>
<dbReference type="NCBIfam" id="TIGR04306">
    <property type="entry name" value="salvage_TenA"/>
    <property type="match status" value="1"/>
</dbReference>
<comment type="similarity">
    <text evidence="1">Belongs to the TenA family.</text>
</comment>
<reference evidence="3 4" key="1">
    <citation type="submission" date="2020-12" db="EMBL/GenBank/DDBJ databases">
        <title>Olleya sediminilitoris sp. nov., isolated from a tidal flat.</title>
        <authorList>
            <person name="Park S."/>
            <person name="Yoon J.-H."/>
        </authorList>
    </citation>
    <scope>NUCLEOTIDE SEQUENCE [LARGE SCALE GENOMIC DNA]</scope>
    <source>
        <strain evidence="3 4">YSTF-M6</strain>
    </source>
</reference>
<dbReference type="PANTHER" id="PTHR43198">
    <property type="entry name" value="BIFUNCTIONAL TH2 PROTEIN"/>
    <property type="match status" value="1"/>
</dbReference>
<dbReference type="RefSeq" id="WP_202999689.1">
    <property type="nucleotide sequence ID" value="NZ_JAEMEF010000004.1"/>
</dbReference>
<proteinExistence type="inferred from homology"/>
<dbReference type="EMBL" id="JAEMEF010000004">
    <property type="protein sequence ID" value="MBL7559450.1"/>
    <property type="molecule type" value="Genomic_DNA"/>
</dbReference>
<keyword evidence="1" id="KW-0378">Hydrolase</keyword>
<evidence type="ECO:0000313" key="4">
    <source>
        <dbReference type="Proteomes" id="UP000605013"/>
    </source>
</evidence>
<dbReference type="CDD" id="cd19365">
    <property type="entry name" value="TenA_C-like"/>
    <property type="match status" value="1"/>
</dbReference>
<dbReference type="Proteomes" id="UP000605013">
    <property type="component" value="Unassembled WGS sequence"/>
</dbReference>
<comment type="catalytic activity">
    <reaction evidence="1">
        <text>thiamine + H2O = 5-(2-hydroxyethyl)-4-methylthiazole + 4-amino-5-hydroxymethyl-2-methylpyrimidine + H(+)</text>
        <dbReference type="Rhea" id="RHEA:17509"/>
        <dbReference type="ChEBI" id="CHEBI:15377"/>
        <dbReference type="ChEBI" id="CHEBI:15378"/>
        <dbReference type="ChEBI" id="CHEBI:16892"/>
        <dbReference type="ChEBI" id="CHEBI:17957"/>
        <dbReference type="ChEBI" id="CHEBI:18385"/>
        <dbReference type="EC" id="3.5.99.2"/>
    </reaction>
</comment>
<organism evidence="3 4">
    <name type="scientific">Olleya sediminilitoris</name>
    <dbReference type="NCBI Taxonomy" id="2795739"/>
    <lineage>
        <taxon>Bacteria</taxon>
        <taxon>Pseudomonadati</taxon>
        <taxon>Bacteroidota</taxon>
        <taxon>Flavobacteriia</taxon>
        <taxon>Flavobacteriales</taxon>
        <taxon>Flavobacteriaceae</taxon>
    </lineage>
</organism>
<comment type="function">
    <text evidence="1">Catalyzes an amino-pyrimidine hydrolysis reaction at the C5' of the pyrimidine moiety of thiamine compounds, a reaction that is part of a thiamine salvage pathway.</text>
</comment>
<protein>
    <recommendedName>
        <fullName evidence="1">Aminopyrimidine aminohydrolase</fullName>
        <ecNumber evidence="1">3.5.99.2</ecNumber>
    </recommendedName>
</protein>
<dbReference type="PANTHER" id="PTHR43198:SF2">
    <property type="entry name" value="SI:CH1073-67J19.1-RELATED"/>
    <property type="match status" value="1"/>
</dbReference>
<dbReference type="SUPFAM" id="SSF48613">
    <property type="entry name" value="Heme oxygenase-like"/>
    <property type="match status" value="1"/>
</dbReference>
<comment type="pathway">
    <text evidence="1">Cofactor biosynthesis; thiamine diphosphate biosynthesis.</text>
</comment>
<evidence type="ECO:0000256" key="1">
    <source>
        <dbReference type="RuleBase" id="RU363093"/>
    </source>
</evidence>
<evidence type="ECO:0000259" key="2">
    <source>
        <dbReference type="Pfam" id="PF03070"/>
    </source>
</evidence>
<dbReference type="EC" id="3.5.99.2" evidence="1"/>
<accession>A0ABS1WJZ3</accession>
<dbReference type="InterPro" id="IPR050967">
    <property type="entry name" value="Thiamine_Salvage_TenA"/>
</dbReference>
<name>A0ABS1WJZ3_9FLAO</name>
<dbReference type="Gene3D" id="1.20.910.10">
    <property type="entry name" value="Heme oxygenase-like"/>
    <property type="match status" value="1"/>
</dbReference>